<dbReference type="HOGENOM" id="CLU_2295536_0_0_1"/>
<protein>
    <submittedName>
        <fullName evidence="1">Predicted protein</fullName>
    </submittedName>
</protein>
<reference evidence="2" key="1">
    <citation type="journal article" date="2011" name="Nat. Genet.">
        <title>The Arabidopsis lyrata genome sequence and the basis of rapid genome size change.</title>
        <authorList>
            <person name="Hu T.T."/>
            <person name="Pattyn P."/>
            <person name="Bakker E.G."/>
            <person name="Cao J."/>
            <person name="Cheng J.-F."/>
            <person name="Clark R.M."/>
            <person name="Fahlgren N."/>
            <person name="Fawcett J.A."/>
            <person name="Grimwood J."/>
            <person name="Gundlach H."/>
            <person name="Haberer G."/>
            <person name="Hollister J.D."/>
            <person name="Ossowski S."/>
            <person name="Ottilar R.P."/>
            <person name="Salamov A.A."/>
            <person name="Schneeberger K."/>
            <person name="Spannagl M."/>
            <person name="Wang X."/>
            <person name="Yang L."/>
            <person name="Nasrallah M.E."/>
            <person name="Bergelson J."/>
            <person name="Carrington J.C."/>
            <person name="Gaut B.S."/>
            <person name="Schmutz J."/>
            <person name="Mayer K.F.X."/>
            <person name="Van de Peer Y."/>
            <person name="Grigoriev I.V."/>
            <person name="Nordborg M."/>
            <person name="Weigel D."/>
            <person name="Guo Y.-L."/>
        </authorList>
    </citation>
    <scope>NUCLEOTIDE SEQUENCE [LARGE SCALE GENOMIC DNA]</scope>
    <source>
        <strain evidence="2">cv. MN47</strain>
    </source>
</reference>
<keyword evidence="2" id="KW-1185">Reference proteome</keyword>
<accession>D7LT14</accession>
<dbReference type="AlphaFoldDB" id="D7LT14"/>
<evidence type="ECO:0000313" key="2">
    <source>
        <dbReference type="Proteomes" id="UP000008694"/>
    </source>
</evidence>
<proteinExistence type="predicted"/>
<dbReference type="Gramene" id="Al_scaffold_0005_1853">
    <property type="protein sequence ID" value="Al_scaffold_0005_1853"/>
    <property type="gene ID" value="Al_scaffold_0005_1853"/>
</dbReference>
<sequence length="101" mass="11517">MTSEASIWERSSAALYSSCAFAYSILTDSSSPWTELVLNQRIQTKKSKPNLEENGIITEELKLLHGCRVKRYDGVIIVEASSTTRRFRDFFLSRSQDQPKP</sequence>
<gene>
    <name evidence="1" type="ORF">ARALYDRAFT_665818</name>
</gene>
<name>D7LT14_ARALL</name>
<organism evidence="2">
    <name type="scientific">Arabidopsis lyrata subsp. lyrata</name>
    <name type="common">Lyre-leaved rock-cress</name>
    <dbReference type="NCBI Taxonomy" id="81972"/>
    <lineage>
        <taxon>Eukaryota</taxon>
        <taxon>Viridiplantae</taxon>
        <taxon>Streptophyta</taxon>
        <taxon>Embryophyta</taxon>
        <taxon>Tracheophyta</taxon>
        <taxon>Spermatophyta</taxon>
        <taxon>Magnoliopsida</taxon>
        <taxon>eudicotyledons</taxon>
        <taxon>Gunneridae</taxon>
        <taxon>Pentapetalae</taxon>
        <taxon>rosids</taxon>
        <taxon>malvids</taxon>
        <taxon>Brassicales</taxon>
        <taxon>Brassicaceae</taxon>
        <taxon>Camelineae</taxon>
        <taxon>Arabidopsis</taxon>
    </lineage>
</organism>
<evidence type="ECO:0000313" key="1">
    <source>
        <dbReference type="EMBL" id="EFH53978.1"/>
    </source>
</evidence>
<dbReference type="Proteomes" id="UP000008694">
    <property type="component" value="Unassembled WGS sequence"/>
</dbReference>
<dbReference type="EMBL" id="GL348717">
    <property type="protein sequence ID" value="EFH53978.1"/>
    <property type="molecule type" value="Genomic_DNA"/>
</dbReference>